<dbReference type="RefSeq" id="YP_009483351.1">
    <property type="nucleotide sequence ID" value="NC_037667.1"/>
</dbReference>
<dbReference type="KEGG" id="vg:36844223"/>
<protein>
    <submittedName>
        <fullName evidence="1">Uncharacterized protein</fullName>
    </submittedName>
</protein>
<reference evidence="1" key="1">
    <citation type="journal article" date="2018" name="Nat. Commun.">
        <title>Diversity and evolution of the emerging Pandoraviridae family.</title>
        <authorList>
            <person name="Legendre M."/>
            <person name="Fabre E."/>
            <person name="Poirot O."/>
            <person name="Jeudy S."/>
            <person name="Lartigue A."/>
            <person name="Alempic J.M."/>
            <person name="Beucher L."/>
            <person name="Philippe N."/>
            <person name="Bertaux L."/>
            <person name="Christo-Foroux E."/>
            <person name="Labadie K."/>
            <person name="Coute Y."/>
            <person name="Abergel C."/>
            <person name="Claverie J.M."/>
        </authorList>
    </citation>
    <scope>NUCLEOTIDE SEQUENCE [LARGE SCALE GENOMIC DNA]</scope>
    <source>
        <strain evidence="1">Quercus</strain>
    </source>
</reference>
<accession>A0A2U7U9L0</accession>
<sequence length="127" mass="13980">MPPPDTEQLYGWFSPSAARMRRTAIHYSTLGGGRVAVTSVSRSMTDSDTDWSDARYMGPVIDFVEIVKYQDLDKLHARSTAVGVIKGHSTTVGVIERRDTWAAFSQVYRARLAAMVEALLKSPPGSC</sequence>
<dbReference type="Proteomes" id="UP000248852">
    <property type="component" value="Segment"/>
</dbReference>
<gene>
    <name evidence="1" type="ORF">pqer_cds_660</name>
</gene>
<name>A0A2U7U9L0_9VIRU</name>
<organism evidence="1">
    <name type="scientific">Pandoravirus quercus</name>
    <dbReference type="NCBI Taxonomy" id="2107709"/>
    <lineage>
        <taxon>Viruses</taxon>
        <taxon>Pandoravirus</taxon>
    </lineage>
</organism>
<evidence type="ECO:0000313" key="1">
    <source>
        <dbReference type="EMBL" id="AVK75082.1"/>
    </source>
</evidence>
<proteinExistence type="predicted"/>
<dbReference type="EMBL" id="MG011689">
    <property type="protein sequence ID" value="AVK75082.1"/>
    <property type="molecule type" value="Genomic_DNA"/>
</dbReference>
<dbReference type="GeneID" id="36844223"/>